<evidence type="ECO:0000256" key="4">
    <source>
        <dbReference type="ARBA" id="ARBA00022827"/>
    </source>
</evidence>
<name>A0ABP0KHB4_9DINO</name>
<evidence type="ECO:0000256" key="5">
    <source>
        <dbReference type="ARBA" id="ARBA00022857"/>
    </source>
</evidence>
<keyword evidence="2" id="KW-0285">Flavoprotein</keyword>
<evidence type="ECO:0000313" key="9">
    <source>
        <dbReference type="Proteomes" id="UP001642464"/>
    </source>
</evidence>
<dbReference type="Proteomes" id="UP001642464">
    <property type="component" value="Unassembled WGS sequence"/>
</dbReference>
<dbReference type="PANTHER" id="PTHR46091:SF3">
    <property type="entry name" value="AMINE OXIDASE DOMAIN-CONTAINING PROTEIN"/>
    <property type="match status" value="1"/>
</dbReference>
<keyword evidence="7" id="KW-0812">Transmembrane</keyword>
<keyword evidence="7" id="KW-0472">Membrane</keyword>
<evidence type="ECO:0000256" key="1">
    <source>
        <dbReference type="ARBA" id="ARBA00005855"/>
    </source>
</evidence>
<evidence type="ECO:0000256" key="3">
    <source>
        <dbReference type="ARBA" id="ARBA00022729"/>
    </source>
</evidence>
<keyword evidence="3" id="KW-0732">Signal</keyword>
<sequence length="636" mass="69870">MSVGSRPIDYSKPFELGRACGMKSDGWAAKCLAGAGVGLLAVAGVRAYLRRRPKGYRRPTWRALPEGDLLQQGFKLSRVPEDLDFIVIGSGMGGLWLSAALTKCGYKVLVLEQHYIAGGCCHAFSQNGVEFTPGIHYIGDIDMAKGLLGAVGDPKFQADWHQLGASDDGGLYDKALFGDREPIFLRQGRDAWYAEMCKHMPGKEKLLKGWLAALDEARKAYMPLFFAKAWQPWTQWFWLRLCCRAGLKWAGKTVHEVIQELGGDEVDEALLTFQCMDHGETPRTASFPVHAMIVSHYMNGAWFPKGGPLSLARTLTSTIFKGGGAVLVRAPVQQIQVTNGRATGVQMKKKDVVLNCRKGVVSAAGLDATIHRLLSPEDVDQYLSEERDFMHSLGQGTSCLSAFVTVKGNAKELGLSDHNVWFFPKPPSVGYSLDEITAESRANAAKMNSTEGNFFCFIGAGSLKDPECMEQHPDTIALEMITDAEAEPFLALSDVESHRRTAEYKGHKKQLEERFRQILLAVYPKLEHHIINIDVSTPLSVDFYLKRTAIYGLPHTPQRITSPLPRVVTKIQNLYLSGQDVTTGGWMPAVFSGALAASQILGYNPLDLMCGRTVIGGMYKVEGPPSNKVLQAQASL</sequence>
<comment type="caution">
    <text evidence="8">The sequence shown here is derived from an EMBL/GenBank/DDBJ whole genome shotgun (WGS) entry which is preliminary data.</text>
</comment>
<keyword evidence="5" id="KW-0521">NADP</keyword>
<organism evidence="8 9">
    <name type="scientific">Durusdinium trenchii</name>
    <dbReference type="NCBI Taxonomy" id="1381693"/>
    <lineage>
        <taxon>Eukaryota</taxon>
        <taxon>Sar</taxon>
        <taxon>Alveolata</taxon>
        <taxon>Dinophyceae</taxon>
        <taxon>Suessiales</taxon>
        <taxon>Symbiodiniaceae</taxon>
        <taxon>Durusdinium</taxon>
    </lineage>
</organism>
<feature type="transmembrane region" description="Helical" evidence="7">
    <location>
        <begin position="27"/>
        <end position="49"/>
    </location>
</feature>
<comment type="similarity">
    <text evidence="1">Belongs to the carotenoid/retinoid oxidoreductase family. CrtISO subfamily.</text>
</comment>
<dbReference type="PANTHER" id="PTHR46091">
    <property type="entry name" value="BLR7054 PROTEIN"/>
    <property type="match status" value="1"/>
</dbReference>
<evidence type="ECO:0000256" key="2">
    <source>
        <dbReference type="ARBA" id="ARBA00022630"/>
    </source>
</evidence>
<evidence type="ECO:0000256" key="7">
    <source>
        <dbReference type="SAM" id="Phobius"/>
    </source>
</evidence>
<dbReference type="SUPFAM" id="SSF51905">
    <property type="entry name" value="FAD/NAD(P)-binding domain"/>
    <property type="match status" value="1"/>
</dbReference>
<dbReference type="Pfam" id="PF13450">
    <property type="entry name" value="NAD_binding_8"/>
    <property type="match status" value="1"/>
</dbReference>
<reference evidence="8 9" key="1">
    <citation type="submission" date="2024-02" db="EMBL/GenBank/DDBJ databases">
        <authorList>
            <person name="Chen Y."/>
            <person name="Shah S."/>
            <person name="Dougan E. K."/>
            <person name="Thang M."/>
            <person name="Chan C."/>
        </authorList>
    </citation>
    <scope>NUCLEOTIDE SEQUENCE [LARGE SCALE GENOMIC DNA]</scope>
</reference>
<evidence type="ECO:0000256" key="6">
    <source>
        <dbReference type="ARBA" id="ARBA00023027"/>
    </source>
</evidence>
<dbReference type="EMBL" id="CAXAMM010011137">
    <property type="protein sequence ID" value="CAK9025374.1"/>
    <property type="molecule type" value="Genomic_DNA"/>
</dbReference>
<keyword evidence="4" id="KW-0274">FAD</keyword>
<keyword evidence="9" id="KW-1185">Reference proteome</keyword>
<evidence type="ECO:0000313" key="8">
    <source>
        <dbReference type="EMBL" id="CAK9025374.1"/>
    </source>
</evidence>
<gene>
    <name evidence="8" type="ORF">SCF082_LOCUS17058</name>
</gene>
<proteinExistence type="inferred from homology"/>
<keyword evidence="6" id="KW-0520">NAD</keyword>
<accession>A0ABP0KHB4</accession>
<protein>
    <submittedName>
        <fullName evidence="8">14-dihydroretinol saturase A) (RetSat A) (All-trans-retinol 7</fullName>
    </submittedName>
</protein>
<dbReference type="Gene3D" id="3.50.50.60">
    <property type="entry name" value="FAD/NAD(P)-binding domain"/>
    <property type="match status" value="2"/>
</dbReference>
<keyword evidence="7" id="KW-1133">Transmembrane helix</keyword>
<dbReference type="InterPro" id="IPR036188">
    <property type="entry name" value="FAD/NAD-bd_sf"/>
</dbReference>
<dbReference type="InterPro" id="IPR052206">
    <property type="entry name" value="Retinol_saturase"/>
</dbReference>